<evidence type="ECO:0000256" key="3">
    <source>
        <dbReference type="ARBA" id="ARBA00023277"/>
    </source>
</evidence>
<organism evidence="6 7">
    <name type="scientific">Victivallis lenta</name>
    <dbReference type="NCBI Taxonomy" id="2606640"/>
    <lineage>
        <taxon>Bacteria</taxon>
        <taxon>Pseudomonadati</taxon>
        <taxon>Lentisphaerota</taxon>
        <taxon>Lentisphaeria</taxon>
        <taxon>Victivallales</taxon>
        <taxon>Victivallaceae</taxon>
        <taxon>Victivallis</taxon>
    </lineage>
</organism>
<feature type="binding site" evidence="4">
    <location>
        <begin position="31"/>
        <end position="32"/>
    </location>
    <ligand>
        <name>NADP(+)</name>
        <dbReference type="ChEBI" id="CHEBI:58349"/>
    </ligand>
</feature>
<dbReference type="CDD" id="cd05248">
    <property type="entry name" value="ADP_GME_SDR_e"/>
    <property type="match status" value="1"/>
</dbReference>
<feature type="active site" description="Proton acceptor" evidence="4">
    <location>
        <position position="144"/>
    </location>
</feature>
<feature type="binding site" evidence="4">
    <location>
        <begin position="203"/>
        <end position="206"/>
    </location>
    <ligand>
        <name>substrate</name>
    </ligand>
</feature>
<dbReference type="HAMAP" id="MF_01601">
    <property type="entry name" value="Heptose_epimerase"/>
    <property type="match status" value="1"/>
</dbReference>
<evidence type="ECO:0000256" key="4">
    <source>
        <dbReference type="HAMAP-Rule" id="MF_01601"/>
    </source>
</evidence>
<sequence>MYIVTGGAGLIGSAVVWGLNRRGIEDILVVDHLGNSDKWKNLSALSFSDYMEKEAFRSRLAAGGFNGARIEGVIHMGACSSTMERDASYLIDNNYHATKELAEYCLARNIRFLYASSCATYGDGSRGYVDDESRIEELRPMNMYGYSKQLFDLWAKRHGALASITGCKFSNVYGPNERHKGDMRSVVLRAFEQISASGKLKLFRSYRPEYADGEQMRDFLYVKDAVDMVLFLFEHPQGAGIYNIGSGRAETWNALAAAAFEALGKPVDIEYIDMPENLRDRYQYYTKAEMNKLRALGYGREATSLRDSVIDYIRNYLVPGRYLGDECER</sequence>
<dbReference type="Gene3D" id="3.90.25.10">
    <property type="entry name" value="UDP-galactose 4-epimerase, domain 1"/>
    <property type="match status" value="1"/>
</dbReference>
<feature type="binding site" evidence="4">
    <location>
        <position position="171"/>
    </location>
    <ligand>
        <name>substrate</name>
    </ligand>
</feature>
<feature type="binding site" evidence="4">
    <location>
        <position position="93"/>
    </location>
    <ligand>
        <name>NADP(+)</name>
        <dbReference type="ChEBI" id="CHEBI:58349"/>
    </ligand>
</feature>
<comment type="subunit">
    <text evidence="4">Homopentamer.</text>
</comment>
<dbReference type="NCBIfam" id="TIGR02197">
    <property type="entry name" value="heptose_epim"/>
    <property type="match status" value="1"/>
</dbReference>
<feature type="binding site" evidence="4">
    <location>
        <position position="217"/>
    </location>
    <ligand>
        <name>substrate</name>
    </ligand>
</feature>
<evidence type="ECO:0000259" key="5">
    <source>
        <dbReference type="Pfam" id="PF01370"/>
    </source>
</evidence>
<dbReference type="EMBL" id="VUNS01000001">
    <property type="protein sequence ID" value="MST95801.1"/>
    <property type="molecule type" value="Genomic_DNA"/>
</dbReference>
<dbReference type="InterPro" id="IPR036291">
    <property type="entry name" value="NAD(P)-bd_dom_sf"/>
</dbReference>
<feature type="binding site" evidence="4">
    <location>
        <position position="180"/>
    </location>
    <ligand>
        <name>NADP(+)</name>
        <dbReference type="ChEBI" id="CHEBI:58349"/>
    </ligand>
</feature>
<feature type="binding site" evidence="4">
    <location>
        <position position="172"/>
    </location>
    <ligand>
        <name>NADP(+)</name>
        <dbReference type="ChEBI" id="CHEBI:58349"/>
    </ligand>
</feature>
<dbReference type="AlphaFoldDB" id="A0A844FZE8"/>
<feature type="binding site" evidence="4">
    <location>
        <position position="148"/>
    </location>
    <ligand>
        <name>NADP(+)</name>
        <dbReference type="ChEBI" id="CHEBI:58349"/>
    </ligand>
</feature>
<dbReference type="InterPro" id="IPR001509">
    <property type="entry name" value="Epimerase_deHydtase"/>
</dbReference>
<comment type="pathway">
    <text evidence="4">Nucleotide-sugar biosynthesis; ADP-L-glycero-beta-D-manno-heptose biosynthesis; ADP-L-glycero-beta-D-manno-heptose from D-glycero-beta-D-manno-heptose 7-phosphate: step 4/4.</text>
</comment>
<dbReference type="PANTHER" id="PTHR43103">
    <property type="entry name" value="NUCLEOSIDE-DIPHOSPHATE-SUGAR EPIMERASE"/>
    <property type="match status" value="1"/>
</dbReference>
<dbReference type="Pfam" id="PF01370">
    <property type="entry name" value="Epimerase"/>
    <property type="match status" value="1"/>
</dbReference>
<evidence type="ECO:0000313" key="6">
    <source>
        <dbReference type="EMBL" id="MST95801.1"/>
    </source>
</evidence>
<comment type="similarity">
    <text evidence="4">Belongs to the NAD(P)-dependent epimerase/dehydratase family. HldD subfamily.</text>
</comment>
<accession>A0A844FZE8</accession>
<comment type="function">
    <text evidence="4">Catalyzes the interconversion between ADP-D-glycero-beta-D-manno-heptose and ADP-L-glycero-beta-D-manno-heptose via an epimerization at carbon 6 of the heptose.</text>
</comment>
<comment type="caution">
    <text evidence="6">The sequence shown here is derived from an EMBL/GenBank/DDBJ whole genome shotgun (WGS) entry which is preliminary data.</text>
</comment>
<comment type="cofactor">
    <cofactor evidence="4">
        <name>NADP(+)</name>
        <dbReference type="ChEBI" id="CHEBI:58349"/>
    </cofactor>
    <text evidence="4">Binds 1 NADP(+) per subunit.</text>
</comment>
<feature type="domain" description="NAD-dependent epimerase/dehydratase" evidence="5">
    <location>
        <begin position="3"/>
        <end position="245"/>
    </location>
</feature>
<comment type="catalytic activity">
    <reaction evidence="4">
        <text>ADP-D-glycero-beta-D-manno-heptose = ADP-L-glycero-beta-D-manno-heptose</text>
        <dbReference type="Rhea" id="RHEA:17577"/>
        <dbReference type="ChEBI" id="CHEBI:59967"/>
        <dbReference type="ChEBI" id="CHEBI:61506"/>
        <dbReference type="EC" id="5.1.3.20"/>
    </reaction>
</comment>
<dbReference type="SUPFAM" id="SSF51735">
    <property type="entry name" value="NAD(P)-binding Rossmann-fold domains"/>
    <property type="match status" value="1"/>
</dbReference>
<feature type="binding site" evidence="4">
    <location>
        <position position="38"/>
    </location>
    <ligand>
        <name>NADP(+)</name>
        <dbReference type="ChEBI" id="CHEBI:58349"/>
    </ligand>
</feature>
<proteinExistence type="inferred from homology"/>
<reference evidence="6 7" key="1">
    <citation type="submission" date="2019-08" db="EMBL/GenBank/DDBJ databases">
        <title>In-depth cultivation of the pig gut microbiome towards novel bacterial diversity and tailored functional studies.</title>
        <authorList>
            <person name="Wylensek D."/>
            <person name="Hitch T.C.A."/>
            <person name="Clavel T."/>
        </authorList>
    </citation>
    <scope>NUCLEOTIDE SEQUENCE [LARGE SCALE GENOMIC DNA]</scope>
    <source>
        <strain evidence="6 7">BBE-744-WT-12</strain>
    </source>
</reference>
<keyword evidence="7" id="KW-1185">Reference proteome</keyword>
<evidence type="ECO:0000256" key="1">
    <source>
        <dbReference type="ARBA" id="ARBA00022857"/>
    </source>
</evidence>
<protein>
    <recommendedName>
        <fullName evidence="4">ADP-L-glycero-D-manno-heptose-6-epimerase</fullName>
        <ecNumber evidence="4">5.1.3.20</ecNumber>
    </recommendedName>
    <alternativeName>
        <fullName evidence="4">ADP-L-glycero-beta-D-manno-heptose-6-epimerase</fullName>
        <shortName evidence="4">ADP-glyceromanno-heptose 6-epimerase</shortName>
        <shortName evidence="4">ADP-hep 6-epimerase</shortName>
        <shortName evidence="4">AGME</shortName>
    </alternativeName>
</protein>
<dbReference type="GO" id="GO:0050661">
    <property type="term" value="F:NADP binding"/>
    <property type="evidence" value="ECO:0007669"/>
    <property type="project" value="InterPro"/>
</dbReference>
<dbReference type="Gene3D" id="3.40.50.720">
    <property type="entry name" value="NAD(P)-binding Rossmann-like Domain"/>
    <property type="match status" value="1"/>
</dbReference>
<dbReference type="GO" id="GO:0097171">
    <property type="term" value="P:ADP-L-glycero-beta-D-manno-heptose biosynthetic process"/>
    <property type="evidence" value="ECO:0007669"/>
    <property type="project" value="UniProtKB-UniPathway"/>
</dbReference>
<gene>
    <name evidence="6" type="primary">rfaD</name>
    <name evidence="4" type="synonym">hldD</name>
    <name evidence="6" type="ORF">FYJ85_01920</name>
</gene>
<keyword evidence="1 4" id="KW-0521">NADP</keyword>
<feature type="active site" description="Proton acceptor" evidence="4">
    <location>
        <position position="180"/>
    </location>
</feature>
<dbReference type="GO" id="GO:0008712">
    <property type="term" value="F:ADP-glyceromanno-heptose 6-epimerase activity"/>
    <property type="evidence" value="ECO:0007669"/>
    <property type="project" value="UniProtKB-UniRule"/>
</dbReference>
<comment type="caution">
    <text evidence="4">Lacks conserved residue(s) required for the propagation of feature annotation.</text>
</comment>
<dbReference type="RefSeq" id="WP_106053333.1">
    <property type="nucleotide sequence ID" value="NZ_DBFCGB010000103.1"/>
</dbReference>
<dbReference type="PANTHER" id="PTHR43103:SF3">
    <property type="entry name" value="ADP-L-GLYCERO-D-MANNO-HEPTOSE-6-EPIMERASE"/>
    <property type="match status" value="1"/>
</dbReference>
<feature type="binding site" evidence="4">
    <location>
        <position position="182"/>
    </location>
    <ligand>
        <name>substrate</name>
    </ligand>
</feature>
<feature type="binding site" evidence="4">
    <location>
        <position position="282"/>
    </location>
    <ligand>
        <name>substrate</name>
    </ligand>
</feature>
<dbReference type="GO" id="GO:0005975">
    <property type="term" value="P:carbohydrate metabolic process"/>
    <property type="evidence" value="ECO:0007669"/>
    <property type="project" value="UniProtKB-UniRule"/>
</dbReference>
<comment type="domain">
    <text evidence="4">Contains a large N-terminal NADP-binding domain, and a smaller C-terminal substrate-binding domain.</text>
</comment>
<feature type="binding site" evidence="4">
    <location>
        <begin position="76"/>
        <end position="80"/>
    </location>
    <ligand>
        <name>NADP(+)</name>
        <dbReference type="ChEBI" id="CHEBI:58349"/>
    </ligand>
</feature>
<dbReference type="UniPathway" id="UPA00356">
    <property type="reaction ID" value="UER00440"/>
</dbReference>
<feature type="binding site" evidence="4">
    <location>
        <begin position="10"/>
        <end position="11"/>
    </location>
    <ligand>
        <name>NADP(+)</name>
        <dbReference type="ChEBI" id="CHEBI:58349"/>
    </ligand>
</feature>
<dbReference type="InterPro" id="IPR011912">
    <property type="entry name" value="Heptose_epim"/>
</dbReference>
<evidence type="ECO:0000313" key="7">
    <source>
        <dbReference type="Proteomes" id="UP000435649"/>
    </source>
</evidence>
<keyword evidence="2 4" id="KW-0413">Isomerase</keyword>
<dbReference type="Proteomes" id="UP000435649">
    <property type="component" value="Unassembled WGS sequence"/>
</dbReference>
<feature type="binding site" evidence="4">
    <location>
        <position position="53"/>
    </location>
    <ligand>
        <name>NADP(+)</name>
        <dbReference type="ChEBI" id="CHEBI:58349"/>
    </ligand>
</feature>
<keyword evidence="3 4" id="KW-0119">Carbohydrate metabolism</keyword>
<dbReference type="EC" id="5.1.3.20" evidence="4"/>
<name>A0A844FZE8_9BACT</name>
<evidence type="ECO:0000256" key="2">
    <source>
        <dbReference type="ARBA" id="ARBA00023235"/>
    </source>
</evidence>